<proteinExistence type="predicted"/>
<keyword evidence="1" id="KW-0812">Transmembrane</keyword>
<comment type="caution">
    <text evidence="2">The sequence shown here is derived from an EMBL/GenBank/DDBJ whole genome shotgun (WGS) entry which is preliminary data.</text>
</comment>
<dbReference type="EMBL" id="LPUF01000001">
    <property type="protein sequence ID" value="OQK16651.1"/>
    <property type="molecule type" value="Genomic_DNA"/>
</dbReference>
<evidence type="ECO:0000313" key="2">
    <source>
        <dbReference type="EMBL" id="OQK16651.1"/>
    </source>
</evidence>
<dbReference type="RefSeq" id="WP_080521276.1">
    <property type="nucleotide sequence ID" value="NZ_LPUF01000001.1"/>
</dbReference>
<feature type="transmembrane region" description="Helical" evidence="1">
    <location>
        <begin position="87"/>
        <end position="111"/>
    </location>
</feature>
<name>A0A1V8M516_9GAMM</name>
<reference evidence="2 3" key="1">
    <citation type="submission" date="2015-12" db="EMBL/GenBank/DDBJ databases">
        <authorList>
            <person name="Shamseldin A."/>
            <person name="Moawad H."/>
            <person name="Abd El-Rahim W.M."/>
            <person name="Sadowsky M.J."/>
        </authorList>
    </citation>
    <scope>NUCLEOTIDE SEQUENCE [LARGE SCALE GENOMIC DNA]</scope>
    <source>
        <strain evidence="2 3">WF1</strain>
    </source>
</reference>
<feature type="transmembrane region" description="Helical" evidence="1">
    <location>
        <begin position="26"/>
        <end position="47"/>
    </location>
</feature>
<keyword evidence="3" id="KW-1185">Reference proteome</keyword>
<accession>A0A1V8M516</accession>
<evidence type="ECO:0000313" key="3">
    <source>
        <dbReference type="Proteomes" id="UP000191980"/>
    </source>
</evidence>
<keyword evidence="1" id="KW-0472">Membrane</keyword>
<gene>
    <name evidence="2" type="ORF">AU255_01730</name>
</gene>
<organism evidence="2 3">
    <name type="scientific">Methyloprofundus sedimenti</name>
    <dbReference type="NCBI Taxonomy" id="1420851"/>
    <lineage>
        <taxon>Bacteria</taxon>
        <taxon>Pseudomonadati</taxon>
        <taxon>Pseudomonadota</taxon>
        <taxon>Gammaproteobacteria</taxon>
        <taxon>Methylococcales</taxon>
        <taxon>Methylococcaceae</taxon>
        <taxon>Methyloprofundus</taxon>
    </lineage>
</organism>
<dbReference type="Proteomes" id="UP000191980">
    <property type="component" value="Unassembled WGS sequence"/>
</dbReference>
<dbReference type="OrthoDB" id="5571681at2"/>
<sequence>MFGGVLTILIAIWIYRSAVRAKTENVIIWTAGAAVLFIVVQVLFYNINIFIIDGFSNDVGANYDRDLVDIGDRVTSSGGTGGIQEGFFGTVLGILFEIMPLFMGWLSVAFIRTKYMLKQELNITNLVSGITDVFVGIKNSFKTSEE</sequence>
<protein>
    <submittedName>
        <fullName evidence="2">Uncharacterized protein</fullName>
    </submittedName>
</protein>
<keyword evidence="1" id="KW-1133">Transmembrane helix</keyword>
<dbReference type="AlphaFoldDB" id="A0A1V8M516"/>
<evidence type="ECO:0000256" key="1">
    <source>
        <dbReference type="SAM" id="Phobius"/>
    </source>
</evidence>